<comment type="caution">
    <text evidence="1">The sequence shown here is derived from an EMBL/GenBank/DDBJ whole genome shotgun (WGS) entry which is preliminary data.</text>
</comment>
<reference evidence="1 2" key="1">
    <citation type="submission" date="2023-01" db="EMBL/GenBank/DDBJ databases">
        <title>Analysis of 21 Apiospora genomes using comparative genomics revels a genus with tremendous synthesis potential of carbohydrate active enzymes and secondary metabolites.</title>
        <authorList>
            <person name="Sorensen T."/>
        </authorList>
    </citation>
    <scope>NUCLEOTIDE SEQUENCE [LARGE SCALE GENOMIC DNA]</scope>
    <source>
        <strain evidence="1 2">CBS 20057</strain>
    </source>
</reference>
<dbReference type="Proteomes" id="UP001396898">
    <property type="component" value="Unassembled WGS sequence"/>
</dbReference>
<keyword evidence="2" id="KW-1185">Reference proteome</keyword>
<accession>A0ABR1S9N8</accession>
<protein>
    <submittedName>
        <fullName evidence="1">Uncharacterized protein</fullName>
    </submittedName>
</protein>
<sequence>MASNDANWDQWFTCGNHIVNGTFPTNREEKVHSYQTVFVRSACEDGSIWGPERQSDMFNQAIVWGDWAQWLMHKPRDSDQTITLKGSNPHNGKWFGFQVRHNPAKV</sequence>
<proteinExistence type="predicted"/>
<evidence type="ECO:0000313" key="1">
    <source>
        <dbReference type="EMBL" id="KAK8028503.1"/>
    </source>
</evidence>
<organism evidence="1 2">
    <name type="scientific">Apiospora marii</name>
    <dbReference type="NCBI Taxonomy" id="335849"/>
    <lineage>
        <taxon>Eukaryota</taxon>
        <taxon>Fungi</taxon>
        <taxon>Dikarya</taxon>
        <taxon>Ascomycota</taxon>
        <taxon>Pezizomycotina</taxon>
        <taxon>Sordariomycetes</taxon>
        <taxon>Xylariomycetidae</taxon>
        <taxon>Amphisphaeriales</taxon>
        <taxon>Apiosporaceae</taxon>
        <taxon>Apiospora</taxon>
    </lineage>
</organism>
<evidence type="ECO:0000313" key="2">
    <source>
        <dbReference type="Proteomes" id="UP001396898"/>
    </source>
</evidence>
<name>A0ABR1S9N8_9PEZI</name>
<gene>
    <name evidence="1" type="ORF">PG991_005559</name>
</gene>
<dbReference type="EMBL" id="JAQQWI010000007">
    <property type="protein sequence ID" value="KAK8028503.1"/>
    <property type="molecule type" value="Genomic_DNA"/>
</dbReference>